<comment type="subcellular location">
    <subcellularLocation>
        <location evidence="1">Vacuole membrane</location>
        <topology evidence="1">Multi-pass membrane protein</topology>
    </subcellularLocation>
</comment>
<feature type="transmembrane region" description="Helical" evidence="7">
    <location>
        <begin position="298"/>
        <end position="316"/>
    </location>
</feature>
<dbReference type="InterPro" id="IPR040226">
    <property type="entry name" value="THH1/TOM1/TOM3"/>
</dbReference>
<evidence type="ECO:0000256" key="6">
    <source>
        <dbReference type="ARBA" id="ARBA00023136"/>
    </source>
</evidence>
<keyword evidence="3" id="KW-0926">Vacuole</keyword>
<feature type="transmembrane region" description="Helical" evidence="7">
    <location>
        <begin position="95"/>
        <end position="118"/>
    </location>
</feature>
<evidence type="ECO:0000259" key="8">
    <source>
        <dbReference type="Pfam" id="PF06454"/>
    </source>
</evidence>
<reference evidence="9 10" key="1">
    <citation type="submission" date="2024-03" db="EMBL/GenBank/DDBJ databases">
        <authorList>
            <person name="Gkanogiannis A."/>
            <person name="Becerra Lopez-Lavalle L."/>
        </authorList>
    </citation>
    <scope>NUCLEOTIDE SEQUENCE [LARGE SCALE GENOMIC DNA]</scope>
</reference>
<feature type="domain" description="THH1/TOM1/TOM3" evidence="8">
    <location>
        <begin position="176"/>
        <end position="326"/>
    </location>
</feature>
<feature type="transmembrane region" description="Helical" evidence="7">
    <location>
        <begin position="256"/>
        <end position="278"/>
    </location>
</feature>
<evidence type="ECO:0000256" key="4">
    <source>
        <dbReference type="ARBA" id="ARBA00022692"/>
    </source>
</evidence>
<dbReference type="PANTHER" id="PTHR31142">
    <property type="entry name" value="TOBAMOVIRUS MULTIPLICATION PROTEIN 1-LIKE ISOFORM X1"/>
    <property type="match status" value="1"/>
</dbReference>
<evidence type="ECO:0000256" key="3">
    <source>
        <dbReference type="ARBA" id="ARBA00022554"/>
    </source>
</evidence>
<feature type="transmembrane region" description="Helical" evidence="7">
    <location>
        <begin position="174"/>
        <end position="195"/>
    </location>
</feature>
<evidence type="ECO:0000256" key="5">
    <source>
        <dbReference type="ARBA" id="ARBA00022989"/>
    </source>
</evidence>
<evidence type="ECO:0000256" key="7">
    <source>
        <dbReference type="SAM" id="Phobius"/>
    </source>
</evidence>
<feature type="transmembrane region" description="Helical" evidence="7">
    <location>
        <begin position="215"/>
        <end position="236"/>
    </location>
</feature>
<dbReference type="EMBL" id="OZ021742">
    <property type="protein sequence ID" value="CAK9327576.1"/>
    <property type="molecule type" value="Genomic_DNA"/>
</dbReference>
<feature type="transmembrane region" description="Helical" evidence="7">
    <location>
        <begin position="20"/>
        <end position="42"/>
    </location>
</feature>
<evidence type="ECO:0000313" key="9">
    <source>
        <dbReference type="EMBL" id="CAK9327576.1"/>
    </source>
</evidence>
<keyword evidence="4 7" id="KW-0812">Transmembrane</keyword>
<keyword evidence="6 7" id="KW-0472">Membrane</keyword>
<proteinExistence type="inferred from homology"/>
<accession>A0ABP0Z8D9</accession>
<evidence type="ECO:0000313" key="10">
    <source>
        <dbReference type="Proteomes" id="UP001642487"/>
    </source>
</evidence>
<keyword evidence="5 7" id="KW-1133">Transmembrane helix</keyword>
<name>A0ABP0Z8D9_9ROSI</name>
<sequence length="365" mass="41063">MERQREEMTFELTEDSCFPPLLLGVYVGLALLDAIIAVLAFYQLVRIQSRNSRGWTRQKVFHLLIGSSNLGYLAYFVLALFAACNGWLCWSGSCGFIFMALPKILLLALFLLLLSFWVDLCHQPDDEDDEDEERSFEEGLLEKISSKPSTSNTDWSRRWWLPLRLPHVGSRQNLVILVVAIIFVLTLAFAVILWLEMGNKSLDSLVVVQVVYVDLFAVVTLLLGGALAYYGLLLFLKMRRVRSERASSEILKVAGLAAVSVICFTSSALVALLTNIPVANQWLQQYHIYGAYTSILQITYYFIGSSIPSAFVLWIMRELPPWIAASSQEQARTITFVRDESAAGHRPQEWTLATNSPVPSRASPI</sequence>
<dbReference type="InterPro" id="IPR009457">
    <property type="entry name" value="THH1/TOM1/TOM3_dom"/>
</dbReference>
<protein>
    <recommendedName>
        <fullName evidence="8">THH1/TOM1/TOM3 domain-containing protein</fullName>
    </recommendedName>
</protein>
<gene>
    <name evidence="9" type="ORF">CITCOLO1_LOCUS19961</name>
</gene>
<evidence type="ECO:0000256" key="1">
    <source>
        <dbReference type="ARBA" id="ARBA00004128"/>
    </source>
</evidence>
<feature type="domain" description="THH1/TOM1/TOM3" evidence="8">
    <location>
        <begin position="25"/>
        <end position="124"/>
    </location>
</feature>
<comment type="similarity">
    <text evidence="2">Belongs to the plant tobamovirus multiplication TOM1 protein family.</text>
</comment>
<keyword evidence="10" id="KW-1185">Reference proteome</keyword>
<feature type="transmembrane region" description="Helical" evidence="7">
    <location>
        <begin position="63"/>
        <end position="83"/>
    </location>
</feature>
<dbReference type="Proteomes" id="UP001642487">
    <property type="component" value="Chromosome 8"/>
</dbReference>
<organism evidence="9 10">
    <name type="scientific">Citrullus colocynthis</name>
    <name type="common">colocynth</name>
    <dbReference type="NCBI Taxonomy" id="252529"/>
    <lineage>
        <taxon>Eukaryota</taxon>
        <taxon>Viridiplantae</taxon>
        <taxon>Streptophyta</taxon>
        <taxon>Embryophyta</taxon>
        <taxon>Tracheophyta</taxon>
        <taxon>Spermatophyta</taxon>
        <taxon>Magnoliopsida</taxon>
        <taxon>eudicotyledons</taxon>
        <taxon>Gunneridae</taxon>
        <taxon>Pentapetalae</taxon>
        <taxon>rosids</taxon>
        <taxon>fabids</taxon>
        <taxon>Cucurbitales</taxon>
        <taxon>Cucurbitaceae</taxon>
        <taxon>Benincaseae</taxon>
        <taxon>Citrullus</taxon>
    </lineage>
</organism>
<evidence type="ECO:0000256" key="2">
    <source>
        <dbReference type="ARBA" id="ARBA00006779"/>
    </source>
</evidence>
<dbReference type="PANTHER" id="PTHR31142:SF4">
    <property type="entry name" value="OS01G0751300 PROTEIN"/>
    <property type="match status" value="1"/>
</dbReference>
<dbReference type="Pfam" id="PF06454">
    <property type="entry name" value="THH1_TOM1-3_dom"/>
    <property type="match status" value="2"/>
</dbReference>